<dbReference type="InterPro" id="IPR052784">
    <property type="entry name" value="Perforin-1_pore-forming"/>
</dbReference>
<dbReference type="SMART" id="SM00239">
    <property type="entry name" value="C2"/>
    <property type="match status" value="1"/>
</dbReference>
<dbReference type="GO" id="GO:0016020">
    <property type="term" value="C:membrane"/>
    <property type="evidence" value="ECO:0007669"/>
    <property type="project" value="TreeGrafter"/>
</dbReference>
<dbReference type="PANTHER" id="PTHR46096:SF3">
    <property type="entry name" value="PERFORIN-1"/>
    <property type="match status" value="1"/>
</dbReference>
<reference evidence="4" key="2">
    <citation type="submission" date="2025-09" db="UniProtKB">
        <authorList>
            <consortium name="Ensembl"/>
        </authorList>
    </citation>
    <scope>IDENTIFICATION</scope>
</reference>
<evidence type="ECO:0000313" key="5">
    <source>
        <dbReference type="Proteomes" id="UP000261620"/>
    </source>
</evidence>
<dbReference type="InterPro" id="IPR020864">
    <property type="entry name" value="MACPF"/>
</dbReference>
<dbReference type="InterPro" id="IPR035892">
    <property type="entry name" value="C2_domain_sf"/>
</dbReference>
<name>A0A3Q3X3R1_MOLML</name>
<dbReference type="SMART" id="SM00457">
    <property type="entry name" value="MACPF"/>
    <property type="match status" value="1"/>
</dbReference>
<sequence>MVQARGGHYIWHRGNVREAVKRSWINHQFASTTELSGSMFLLNICMCAGLMLSLPRLAYQLCIQGTPAQCSDAEFAPGTNLAGEGFDITKMESKGVFVIDMHHWKEENNTCTLCKNPFMGNKLQVLPLSVMDWRAKQSCSMKVKSKLHQSSEALISSTISSVENNWKVNLDFKSIKGASFMLAGTHSKLAEYSMEKTKNDKFTFLSHSISCMYYSYRVSNTPRLNQEFLTAVNDLPKIYSPENKQQFYNFIDMFGTHYTIKMKLGGNVKSVTSIRQCQAALEGFSVEEVQACLEAEASVNMKVKVTVEAKHCKKDIEKTASKSSFSSLFSDRFTEINGGHTTEPELLFSADKNPSAYKEWLNTLPQHPDIVSHSLYSLHKLLPAKNATSENLRLAISHYILEKGLWKNCSSGCQVGIKSNLRDSCVCQCHNEPGVSQDCCPTRRGMARVIITVQRGTGLWGDYFTATDGYVKVFLNDMMVQRSQVIPNNNNPNWAMIVDLGTQILTERRKLRFEVWDQDNNWDDDLLGRCEQLLSVGAKEDLCVLHHGRLFYKWKVQCAPSLTGNLCSDYKPSPVSQSLRSLYVSRHAHPIPKAILLEMGVFVNETSTQRNQTTLLSTDSPK</sequence>
<evidence type="ECO:0000313" key="4">
    <source>
        <dbReference type="Ensembl" id="ENSMMOP00000022665.1"/>
    </source>
</evidence>
<evidence type="ECO:0000259" key="3">
    <source>
        <dbReference type="PROSITE" id="PS51412"/>
    </source>
</evidence>
<protein>
    <submittedName>
        <fullName evidence="4">Uncharacterized protein</fullName>
    </submittedName>
</protein>
<dbReference type="PROSITE" id="PS51412">
    <property type="entry name" value="MACPF_2"/>
    <property type="match status" value="1"/>
</dbReference>
<evidence type="ECO:0000259" key="2">
    <source>
        <dbReference type="PROSITE" id="PS50004"/>
    </source>
</evidence>
<dbReference type="Ensembl" id="ENSMMOT00000023037.1">
    <property type="protein sequence ID" value="ENSMMOP00000022665.1"/>
    <property type="gene ID" value="ENSMMOG00000017229.1"/>
</dbReference>
<dbReference type="Proteomes" id="UP000261620">
    <property type="component" value="Unplaced"/>
</dbReference>
<organism evidence="4 5">
    <name type="scientific">Mola mola</name>
    <name type="common">Ocean sunfish</name>
    <name type="synonym">Tetraodon mola</name>
    <dbReference type="NCBI Taxonomy" id="94237"/>
    <lineage>
        <taxon>Eukaryota</taxon>
        <taxon>Metazoa</taxon>
        <taxon>Chordata</taxon>
        <taxon>Craniata</taxon>
        <taxon>Vertebrata</taxon>
        <taxon>Euteleostomi</taxon>
        <taxon>Actinopterygii</taxon>
        <taxon>Neopterygii</taxon>
        <taxon>Teleostei</taxon>
        <taxon>Neoteleostei</taxon>
        <taxon>Acanthomorphata</taxon>
        <taxon>Eupercaria</taxon>
        <taxon>Tetraodontiformes</taxon>
        <taxon>Molidae</taxon>
        <taxon>Mola</taxon>
    </lineage>
</organism>
<dbReference type="InterPro" id="IPR000008">
    <property type="entry name" value="C2_dom"/>
</dbReference>
<accession>A0A3Q3X3R1</accession>
<dbReference type="Pfam" id="PF00168">
    <property type="entry name" value="C2"/>
    <property type="match status" value="1"/>
</dbReference>
<dbReference type="PROSITE" id="PS50004">
    <property type="entry name" value="C2"/>
    <property type="match status" value="1"/>
</dbReference>
<dbReference type="GO" id="GO:0022829">
    <property type="term" value="F:wide pore channel activity"/>
    <property type="evidence" value="ECO:0007669"/>
    <property type="project" value="TreeGrafter"/>
</dbReference>
<keyword evidence="1" id="KW-0732">Signal</keyword>
<dbReference type="GO" id="GO:0001771">
    <property type="term" value="P:immunological synapse formation"/>
    <property type="evidence" value="ECO:0007669"/>
    <property type="project" value="TreeGrafter"/>
</dbReference>
<evidence type="ECO:0000256" key="1">
    <source>
        <dbReference type="ARBA" id="ARBA00022729"/>
    </source>
</evidence>
<dbReference type="PANTHER" id="PTHR46096">
    <property type="entry name" value="PERFORIN-1"/>
    <property type="match status" value="1"/>
</dbReference>
<dbReference type="AlphaFoldDB" id="A0A3Q3X3R1"/>
<dbReference type="GO" id="GO:0051607">
    <property type="term" value="P:defense response to virus"/>
    <property type="evidence" value="ECO:0007669"/>
    <property type="project" value="TreeGrafter"/>
</dbReference>
<proteinExistence type="predicted"/>
<feature type="domain" description="C2" evidence="2">
    <location>
        <begin position="429"/>
        <end position="555"/>
    </location>
</feature>
<keyword evidence="5" id="KW-1185">Reference proteome</keyword>
<dbReference type="Pfam" id="PF01823">
    <property type="entry name" value="MACPF"/>
    <property type="match status" value="1"/>
</dbReference>
<dbReference type="Gene3D" id="2.60.40.150">
    <property type="entry name" value="C2 domain"/>
    <property type="match status" value="1"/>
</dbReference>
<reference evidence="4" key="1">
    <citation type="submission" date="2025-08" db="UniProtKB">
        <authorList>
            <consortium name="Ensembl"/>
        </authorList>
    </citation>
    <scope>IDENTIFICATION</scope>
</reference>
<feature type="domain" description="MACPF" evidence="3">
    <location>
        <begin position="66"/>
        <end position="407"/>
    </location>
</feature>
<dbReference type="GO" id="GO:0001913">
    <property type="term" value="P:T cell mediated cytotoxicity"/>
    <property type="evidence" value="ECO:0007669"/>
    <property type="project" value="TreeGrafter"/>
</dbReference>
<dbReference type="SUPFAM" id="SSF49562">
    <property type="entry name" value="C2 domain (Calcium/lipid-binding domain, CaLB)"/>
    <property type="match status" value="1"/>
</dbReference>